<organism evidence="1 2">
    <name type="scientific">Clostridium vincentii</name>
    <dbReference type="NCBI Taxonomy" id="52704"/>
    <lineage>
        <taxon>Bacteria</taxon>
        <taxon>Bacillati</taxon>
        <taxon>Bacillota</taxon>
        <taxon>Clostridia</taxon>
        <taxon>Eubacteriales</taxon>
        <taxon>Clostridiaceae</taxon>
        <taxon>Clostridium</taxon>
    </lineage>
</organism>
<keyword evidence="2" id="KW-1185">Reference proteome</keyword>
<sequence length="333" mass="38223">MKRHKKAKYIVFGIVFSSLLLNSCGINEEAKIEGVKLNKGAIIQNDDGYYKNYNLQDGKYNQIDSEETIRLYDNIDGNYISEKDGKYFSFYNGKIEELKSIGSGDSNLKLSPNGKFISYFKNDDEVNSIKIMDLNSNSPVEFNSTVHISGSYLEWIDESHIVYYGIKEEHINGIFIYDVKNKSEKLFYELEEGFIQFLKSVDTGLICVQQTLDNKRLIRLIDKDGTYKCILSEAFLSVKDVIYNGEDYYVIGTTSNNIPSIYKLKDGKNKRMIFDFPIEVNMNKGLSVDEEGNILFIGKSSSSRSDELYTLKKDGLIKQIKSDSIEYNFVEYQ</sequence>
<dbReference type="AlphaFoldDB" id="A0A2T0BGA4"/>
<dbReference type="Proteomes" id="UP000239471">
    <property type="component" value="Unassembled WGS sequence"/>
</dbReference>
<dbReference type="EMBL" id="PVXQ01000011">
    <property type="protein sequence ID" value="PRR82941.1"/>
    <property type="molecule type" value="Genomic_DNA"/>
</dbReference>
<name>A0A2T0BGA4_9CLOT</name>
<evidence type="ECO:0000313" key="1">
    <source>
        <dbReference type="EMBL" id="PRR82941.1"/>
    </source>
</evidence>
<evidence type="ECO:0008006" key="3">
    <source>
        <dbReference type="Google" id="ProtNLM"/>
    </source>
</evidence>
<comment type="caution">
    <text evidence="1">The sequence shown here is derived from an EMBL/GenBank/DDBJ whole genome shotgun (WGS) entry which is preliminary data.</text>
</comment>
<proteinExistence type="predicted"/>
<dbReference type="RefSeq" id="WP_106059378.1">
    <property type="nucleotide sequence ID" value="NZ_PVXQ01000011.1"/>
</dbReference>
<evidence type="ECO:0000313" key="2">
    <source>
        <dbReference type="Proteomes" id="UP000239471"/>
    </source>
</evidence>
<dbReference type="OrthoDB" id="1896796at2"/>
<reference evidence="1 2" key="1">
    <citation type="submission" date="2018-03" db="EMBL/GenBank/DDBJ databases">
        <title>Genome sequence of Clostridium vincentii DSM 10228.</title>
        <authorList>
            <person name="Poehlein A."/>
            <person name="Daniel R."/>
        </authorList>
    </citation>
    <scope>NUCLEOTIDE SEQUENCE [LARGE SCALE GENOMIC DNA]</scope>
    <source>
        <strain evidence="1 2">DSM 10228</strain>
    </source>
</reference>
<gene>
    <name evidence="1" type="ORF">CLVI_13840</name>
</gene>
<dbReference type="SUPFAM" id="SSF82171">
    <property type="entry name" value="DPP6 N-terminal domain-like"/>
    <property type="match status" value="1"/>
</dbReference>
<protein>
    <recommendedName>
        <fullName evidence="3">Lipoprotein</fullName>
    </recommendedName>
</protein>
<accession>A0A2T0BGA4</accession>